<dbReference type="SMART" id="SM00642">
    <property type="entry name" value="Aamy"/>
    <property type="match status" value="1"/>
</dbReference>
<evidence type="ECO:0000256" key="2">
    <source>
        <dbReference type="ARBA" id="ARBA00023295"/>
    </source>
</evidence>
<protein>
    <submittedName>
        <fullName evidence="4">Alpha-amylase family glycosyl hydrolase</fullName>
    </submittedName>
</protein>
<dbReference type="PANTHER" id="PTHR10357">
    <property type="entry name" value="ALPHA-AMYLASE FAMILY MEMBER"/>
    <property type="match status" value="1"/>
</dbReference>
<dbReference type="PANTHER" id="PTHR10357:SF210">
    <property type="entry name" value="MALTODEXTRIN GLUCOSIDASE"/>
    <property type="match status" value="1"/>
</dbReference>
<evidence type="ECO:0000256" key="1">
    <source>
        <dbReference type="ARBA" id="ARBA00022801"/>
    </source>
</evidence>
<dbReference type="GO" id="GO:0016787">
    <property type="term" value="F:hydrolase activity"/>
    <property type="evidence" value="ECO:0007669"/>
    <property type="project" value="UniProtKB-KW"/>
</dbReference>
<evidence type="ECO:0000313" key="4">
    <source>
        <dbReference type="EMBL" id="WXG68106.1"/>
    </source>
</evidence>
<dbReference type="EMBL" id="CP147846">
    <property type="protein sequence ID" value="WXG68106.1"/>
    <property type="molecule type" value="Genomic_DNA"/>
</dbReference>
<name>A0ABZ2PNX7_9NOCA</name>
<sequence length="430" mass="48252">MSPSWVDHAIWWHVYPLGFAGAPVRDWDGESMADEHRLLKVVEWLDYAIELGASGIALGPIFASEGHGYDTIDHLRIDSRLGTEADFDTLIEAAHGRGLKVMLDGVFNHVGQGFPKFQQELRDGAGSWFQIDRSSGEPKHRNFEGHDELVAFDHDNVEVQDYVADVMDHWLSRGADGWRLDAAYAVPPKFWSAVIPRVREKHPNAYFLGEVIHGDYAAIVTSSSLDSVTQYELWKATWSGIVEENFFELSHALGRHNDWMDTFVPATFVGNHDVNRIASTITDERHLAHALVVLFTTGGTPMIYYGDEQGFHGVKEERVGGDDDVRPEFPMAKEQLDPAGWPIFHLHQQLIGLRRRNPWLHHARTETLELTNTAMLYRAYDADNVLYVALNLGNEAVDYRVSGDVVAGDASEHSGWSSVPAHGWAVFGTK</sequence>
<dbReference type="Proteomes" id="UP001432000">
    <property type="component" value="Chromosome"/>
</dbReference>
<proteinExistence type="predicted"/>
<dbReference type="Gene3D" id="3.20.20.80">
    <property type="entry name" value="Glycosidases"/>
    <property type="match status" value="1"/>
</dbReference>
<dbReference type="CDD" id="cd11354">
    <property type="entry name" value="AmyAc_bac_CMD_like"/>
    <property type="match status" value="1"/>
</dbReference>
<reference evidence="4 5" key="1">
    <citation type="submission" date="2024-03" db="EMBL/GenBank/DDBJ databases">
        <title>Natural products discovery in diverse microorganisms through a two-stage MS feature dereplication strategy.</title>
        <authorList>
            <person name="Zhang R."/>
        </authorList>
    </citation>
    <scope>NUCLEOTIDE SEQUENCE [LARGE SCALE GENOMIC DNA]</scope>
    <source>
        <strain evidence="4 5">18930</strain>
    </source>
</reference>
<keyword evidence="5" id="KW-1185">Reference proteome</keyword>
<evidence type="ECO:0000259" key="3">
    <source>
        <dbReference type="SMART" id="SM00642"/>
    </source>
</evidence>
<organism evidence="4 5">
    <name type="scientific">Rhodococcus sovatensis</name>
    <dbReference type="NCBI Taxonomy" id="1805840"/>
    <lineage>
        <taxon>Bacteria</taxon>
        <taxon>Bacillati</taxon>
        <taxon>Actinomycetota</taxon>
        <taxon>Actinomycetes</taxon>
        <taxon>Mycobacteriales</taxon>
        <taxon>Nocardiaceae</taxon>
        <taxon>Rhodococcus</taxon>
    </lineage>
</organism>
<accession>A0ABZ2PNX7</accession>
<gene>
    <name evidence="4" type="ORF">WDS16_23300</name>
</gene>
<keyword evidence="2" id="KW-0326">Glycosidase</keyword>
<feature type="domain" description="Glycosyl hydrolase family 13 catalytic" evidence="3">
    <location>
        <begin position="13"/>
        <end position="354"/>
    </location>
</feature>
<dbReference type="SUPFAM" id="SSF51445">
    <property type="entry name" value="(Trans)glycosidases"/>
    <property type="match status" value="1"/>
</dbReference>
<dbReference type="InterPro" id="IPR006047">
    <property type="entry name" value="GH13_cat_dom"/>
</dbReference>
<dbReference type="RefSeq" id="WP_338888093.1">
    <property type="nucleotide sequence ID" value="NZ_CP147846.1"/>
</dbReference>
<evidence type="ECO:0000313" key="5">
    <source>
        <dbReference type="Proteomes" id="UP001432000"/>
    </source>
</evidence>
<keyword evidence="1 4" id="KW-0378">Hydrolase</keyword>
<dbReference type="InterPro" id="IPR017853">
    <property type="entry name" value="GH"/>
</dbReference>
<dbReference type="Pfam" id="PF00128">
    <property type="entry name" value="Alpha-amylase"/>
    <property type="match status" value="1"/>
</dbReference>